<dbReference type="SUPFAM" id="SSF52777">
    <property type="entry name" value="CoA-dependent acyltransferases"/>
    <property type="match status" value="1"/>
</dbReference>
<accession>K3X2M0</accession>
<dbReference type="PANTHER" id="PTHR28037">
    <property type="entry name" value="ALCOHOL O-ACETYLTRANSFERASE 1-RELATED"/>
    <property type="match status" value="1"/>
</dbReference>
<dbReference type="InParanoid" id="K3X2M0"/>
<sequence length="521" mass="58772">MAAPKSRMTVPLRGYERFMTLASDGSVKIAHIMILRSDSGEALPAFLEGIPTAVLRAFNKHPRMRAKQLRDEFAMAEIHAPITMEALQTQHLLEIQECKHGGDNWAQFVEKECNTPFDRYAMFPYYVRIWHVPSKHYVRLMLFSDHCMSDGTSGMIVLNDIVTLASALSRHSPNQQEEMGSFVGQDERPVSPPLYELWRESLGWWRRFSSTQLVKLFGKMSYQSDLCRFTPVIPLRADQGDFKIPPNINSSSALFAQGTPGNMQKTLARCKEESVTFFGAVISGVVIAYYLAAERGHEDRESLFKLTTEFDVNMRKRIECPTLEGEVGAYMATNAIERISKEGVHMNTVTFWDFARQAKQDVEELVGSLVMPFPMLFLDENVHERAKPEFFDDLPVPQSISSDVNISSLGKYPYEMVHSVQTAALRPVDVVVDSVHVYNSMPHLTAAAIVYIASTDKFSFSLMHKYEHDAAQQLFDAFTTSIEHAGAIATKDTMANVATRVRQILESKQSRTAISKSPRFG</sequence>
<organism evidence="1 2">
    <name type="scientific">Globisporangium ultimum (strain ATCC 200006 / CBS 805.95 / DAOM BR144)</name>
    <name type="common">Pythium ultimum</name>
    <dbReference type="NCBI Taxonomy" id="431595"/>
    <lineage>
        <taxon>Eukaryota</taxon>
        <taxon>Sar</taxon>
        <taxon>Stramenopiles</taxon>
        <taxon>Oomycota</taxon>
        <taxon>Peronosporomycetes</taxon>
        <taxon>Pythiales</taxon>
        <taxon>Pythiaceae</taxon>
        <taxon>Globisporangium</taxon>
    </lineage>
</organism>
<reference evidence="2" key="2">
    <citation type="submission" date="2010-04" db="EMBL/GenBank/DDBJ databases">
        <authorList>
            <person name="Buell R."/>
            <person name="Hamilton J."/>
            <person name="Hostetler J."/>
        </authorList>
    </citation>
    <scope>NUCLEOTIDE SEQUENCE [LARGE SCALE GENOMIC DNA]</scope>
    <source>
        <strain evidence="2">DAOM:BR144</strain>
    </source>
</reference>
<dbReference type="VEuPathDB" id="FungiDB:PYU1_G011444"/>
<name>K3X2M0_GLOUD</name>
<dbReference type="Gene3D" id="3.30.559.10">
    <property type="entry name" value="Chloramphenicol acetyltransferase-like domain"/>
    <property type="match status" value="1"/>
</dbReference>
<dbReference type="PANTHER" id="PTHR28037:SF1">
    <property type="entry name" value="ALCOHOL O-ACETYLTRANSFERASE 1-RELATED"/>
    <property type="match status" value="1"/>
</dbReference>
<dbReference type="AlphaFoldDB" id="K3X2M0"/>
<dbReference type="InterPro" id="IPR052058">
    <property type="entry name" value="Alcohol_O-acetyltransferase"/>
</dbReference>
<dbReference type="HOGENOM" id="CLU_018952_0_0_1"/>
<protein>
    <recommendedName>
        <fullName evidence="3">Condensation domain-containing protein</fullName>
    </recommendedName>
</protein>
<keyword evidence="2" id="KW-1185">Reference proteome</keyword>
<dbReference type="eggNOG" id="ENOG502SM1B">
    <property type="taxonomic scope" value="Eukaryota"/>
</dbReference>
<dbReference type="EnsemblProtists" id="PYU1_T011469">
    <property type="protein sequence ID" value="PYU1_T011469"/>
    <property type="gene ID" value="PYU1_G011444"/>
</dbReference>
<evidence type="ECO:0008006" key="3">
    <source>
        <dbReference type="Google" id="ProtNLM"/>
    </source>
</evidence>
<reference evidence="2" key="1">
    <citation type="journal article" date="2010" name="Genome Biol.">
        <title>Genome sequence of the necrotrophic plant pathogen Pythium ultimum reveals original pathogenicity mechanisms and effector repertoire.</title>
        <authorList>
            <person name="Levesque C.A."/>
            <person name="Brouwer H."/>
            <person name="Cano L."/>
            <person name="Hamilton J.P."/>
            <person name="Holt C."/>
            <person name="Huitema E."/>
            <person name="Raffaele S."/>
            <person name="Robideau G.P."/>
            <person name="Thines M."/>
            <person name="Win J."/>
            <person name="Zerillo M.M."/>
            <person name="Beakes G.W."/>
            <person name="Boore J.L."/>
            <person name="Busam D."/>
            <person name="Dumas B."/>
            <person name="Ferriera S."/>
            <person name="Fuerstenberg S.I."/>
            <person name="Gachon C.M."/>
            <person name="Gaulin E."/>
            <person name="Govers F."/>
            <person name="Grenville-Briggs L."/>
            <person name="Horner N."/>
            <person name="Hostetler J."/>
            <person name="Jiang R.H."/>
            <person name="Johnson J."/>
            <person name="Krajaejun T."/>
            <person name="Lin H."/>
            <person name="Meijer H.J."/>
            <person name="Moore B."/>
            <person name="Morris P."/>
            <person name="Phuntmart V."/>
            <person name="Puiu D."/>
            <person name="Shetty J."/>
            <person name="Stajich J.E."/>
            <person name="Tripathy S."/>
            <person name="Wawra S."/>
            <person name="van West P."/>
            <person name="Whitty B.R."/>
            <person name="Coutinho P.M."/>
            <person name="Henrissat B."/>
            <person name="Martin F."/>
            <person name="Thomas P.D."/>
            <person name="Tyler B.M."/>
            <person name="De Vries R.P."/>
            <person name="Kamoun S."/>
            <person name="Yandell M."/>
            <person name="Tisserat N."/>
            <person name="Buell C.R."/>
        </authorList>
    </citation>
    <scope>NUCLEOTIDE SEQUENCE</scope>
    <source>
        <strain evidence="2">DAOM:BR144</strain>
    </source>
</reference>
<proteinExistence type="predicted"/>
<reference evidence="1" key="3">
    <citation type="submission" date="2015-02" db="UniProtKB">
        <authorList>
            <consortium name="EnsemblProtists"/>
        </authorList>
    </citation>
    <scope>IDENTIFICATION</scope>
    <source>
        <strain evidence="1">DAOM BR144</strain>
    </source>
</reference>
<evidence type="ECO:0000313" key="2">
    <source>
        <dbReference type="Proteomes" id="UP000019132"/>
    </source>
</evidence>
<dbReference type="Proteomes" id="UP000019132">
    <property type="component" value="Unassembled WGS sequence"/>
</dbReference>
<dbReference type="InterPro" id="IPR023213">
    <property type="entry name" value="CAT-like_dom_sf"/>
</dbReference>
<evidence type="ECO:0000313" key="1">
    <source>
        <dbReference type="EnsemblProtists" id="PYU1_T011469"/>
    </source>
</evidence>
<dbReference type="EMBL" id="GL376571">
    <property type="status" value="NOT_ANNOTATED_CDS"/>
    <property type="molecule type" value="Genomic_DNA"/>
</dbReference>
<dbReference type="OMA" id="ADDECSI"/>